<dbReference type="GO" id="GO:0005737">
    <property type="term" value="C:cytoplasm"/>
    <property type="evidence" value="ECO:0007669"/>
    <property type="project" value="UniProtKB-SubCell"/>
</dbReference>
<dbReference type="Proteomes" id="UP001652660">
    <property type="component" value="Chromosome 4e"/>
</dbReference>
<feature type="region of interest" description="Disordered" evidence="5">
    <location>
        <begin position="287"/>
        <end position="337"/>
    </location>
</feature>
<keyword evidence="4" id="KW-0539">Nucleus</keyword>
<reference evidence="6" key="1">
    <citation type="journal article" date="2025" name="Foods">
        <title>Unveiling the Microbial Signatures of Arabica Coffee Cherries: Insights into Ripeness Specific Diversity, Functional Traits, and Implications for Quality and Safety.</title>
        <authorList>
            <consortium name="RefSeq"/>
            <person name="Tenea G.N."/>
            <person name="Cifuentes V."/>
            <person name="Reyes P."/>
            <person name="Cevallos-Vallejos M."/>
        </authorList>
    </citation>
    <scope>NUCLEOTIDE SEQUENCE [LARGE SCALE GENOMIC DNA]</scope>
</reference>
<evidence type="ECO:0000256" key="4">
    <source>
        <dbReference type="ARBA" id="ARBA00023242"/>
    </source>
</evidence>
<name>A0A6P6XEC0_COFAR</name>
<dbReference type="AlphaFoldDB" id="A0A6P6XEC0"/>
<evidence type="ECO:0000256" key="1">
    <source>
        <dbReference type="ARBA" id="ARBA00004123"/>
    </source>
</evidence>
<protein>
    <submittedName>
        <fullName evidence="7">IQ domain-containing protein IQM1-like</fullName>
    </submittedName>
</protein>
<proteinExistence type="predicted"/>
<feature type="compositionally biased region" description="Pro residues" evidence="5">
    <location>
        <begin position="295"/>
        <end position="305"/>
    </location>
</feature>
<keyword evidence="3" id="KW-0963">Cytoplasm</keyword>
<sequence>MIPEATNLLHAMLVMKELDAALARLQKGDNISPTKCRPEEIVDTVEKLRWRILDVTSLMRSSVTFVSLEQPETAVSRWSRAKIRVAKLVKGLCVDEKAQKLVLKYWLEAIDPCHRYGGNLHLYYVEWLKSQSPQPFFYWLDFGDGREVSLDQCPRISLQDQCIQYLGPKEREAYEVIIECGKLVYMRSGCPVDTPEDTKWIFVLSTRRKLYVGEKKKGLFQHSSFFAGGATIAAGRLISCNGTLQVIKLAFMCYMVVQWPLSSTGREFRGDIRFLEGHHVDLSHVKTFPLDDDVPPPPPPPPRRNAPPEERRDSETVRTPPRKNPSTADNPYDANNL</sequence>
<dbReference type="OrthoDB" id="7344096at2759"/>
<evidence type="ECO:0000313" key="7">
    <source>
        <dbReference type="RefSeq" id="XP_027126055.1"/>
    </source>
</evidence>
<evidence type="ECO:0000256" key="5">
    <source>
        <dbReference type="SAM" id="MobiDB-lite"/>
    </source>
</evidence>
<dbReference type="RefSeq" id="XP_027126055.1">
    <property type="nucleotide sequence ID" value="XM_027270254.1"/>
</dbReference>
<dbReference type="GeneID" id="113742418"/>
<feature type="compositionally biased region" description="Basic and acidic residues" evidence="5">
    <location>
        <begin position="306"/>
        <end position="316"/>
    </location>
</feature>
<dbReference type="InterPro" id="IPR044159">
    <property type="entry name" value="IQM"/>
</dbReference>
<gene>
    <name evidence="7" type="primary">LOC113742418</name>
</gene>
<feature type="compositionally biased region" description="Polar residues" evidence="5">
    <location>
        <begin position="324"/>
        <end position="337"/>
    </location>
</feature>
<dbReference type="PANTHER" id="PTHR31250:SF27">
    <property type="entry name" value="IQ DOMAIN-CONTAINING PROTEIN IQM5"/>
    <property type="match status" value="1"/>
</dbReference>
<evidence type="ECO:0000313" key="6">
    <source>
        <dbReference type="Proteomes" id="UP001652660"/>
    </source>
</evidence>
<evidence type="ECO:0000256" key="3">
    <source>
        <dbReference type="ARBA" id="ARBA00022490"/>
    </source>
</evidence>
<keyword evidence="6" id="KW-1185">Reference proteome</keyword>
<reference evidence="7" key="2">
    <citation type="submission" date="2025-08" db="UniProtKB">
        <authorList>
            <consortium name="RefSeq"/>
        </authorList>
    </citation>
    <scope>IDENTIFICATION</scope>
    <source>
        <tissue evidence="7">Leaves</tissue>
    </source>
</reference>
<dbReference type="PANTHER" id="PTHR31250">
    <property type="entry name" value="IQ DOMAIN-CONTAINING PROTEIN IQM3"/>
    <property type="match status" value="1"/>
</dbReference>
<accession>A0A6P6XEC0</accession>
<comment type="subcellular location">
    <subcellularLocation>
        <location evidence="2">Cytoplasm</location>
    </subcellularLocation>
    <subcellularLocation>
        <location evidence="1">Nucleus</location>
    </subcellularLocation>
</comment>
<dbReference type="GO" id="GO:0005634">
    <property type="term" value="C:nucleus"/>
    <property type="evidence" value="ECO:0007669"/>
    <property type="project" value="UniProtKB-SubCell"/>
</dbReference>
<evidence type="ECO:0000256" key="2">
    <source>
        <dbReference type="ARBA" id="ARBA00004496"/>
    </source>
</evidence>
<organism evidence="6 7">
    <name type="scientific">Coffea arabica</name>
    <name type="common">Arabian coffee</name>
    <dbReference type="NCBI Taxonomy" id="13443"/>
    <lineage>
        <taxon>Eukaryota</taxon>
        <taxon>Viridiplantae</taxon>
        <taxon>Streptophyta</taxon>
        <taxon>Embryophyta</taxon>
        <taxon>Tracheophyta</taxon>
        <taxon>Spermatophyta</taxon>
        <taxon>Magnoliopsida</taxon>
        <taxon>eudicotyledons</taxon>
        <taxon>Gunneridae</taxon>
        <taxon>Pentapetalae</taxon>
        <taxon>asterids</taxon>
        <taxon>lamiids</taxon>
        <taxon>Gentianales</taxon>
        <taxon>Rubiaceae</taxon>
        <taxon>Ixoroideae</taxon>
        <taxon>Gardenieae complex</taxon>
        <taxon>Bertiereae - Coffeeae clade</taxon>
        <taxon>Coffeeae</taxon>
        <taxon>Coffea</taxon>
    </lineage>
</organism>